<evidence type="ECO:0000256" key="2">
    <source>
        <dbReference type="SAM" id="Phobius"/>
    </source>
</evidence>
<evidence type="ECO:0000256" key="1">
    <source>
        <dbReference type="SAM" id="MobiDB-lite"/>
    </source>
</evidence>
<reference evidence="3 4" key="1">
    <citation type="submission" date="2019-11" db="EMBL/GenBank/DDBJ databases">
        <authorList>
            <person name="Lang L."/>
        </authorList>
    </citation>
    <scope>NUCLEOTIDE SEQUENCE [LARGE SCALE GENOMIC DNA]</scope>
    <source>
        <strain evidence="3 4">YIM 132242</strain>
    </source>
</reference>
<dbReference type="AlphaFoldDB" id="A0A6L6HU30"/>
<evidence type="ECO:0000313" key="4">
    <source>
        <dbReference type="Proteomes" id="UP000481417"/>
    </source>
</evidence>
<evidence type="ECO:0000313" key="3">
    <source>
        <dbReference type="EMBL" id="MTE01772.1"/>
    </source>
</evidence>
<dbReference type="RefSeq" id="WP_154765849.1">
    <property type="nucleotide sequence ID" value="NZ_WMBT01000015.1"/>
</dbReference>
<dbReference type="EMBL" id="WMBT01000015">
    <property type="protein sequence ID" value="MTE01772.1"/>
    <property type="molecule type" value="Genomic_DNA"/>
</dbReference>
<keyword evidence="2" id="KW-0472">Membrane</keyword>
<gene>
    <name evidence="3" type="ORF">GIY56_15895</name>
</gene>
<name>A0A6L6HU30_9RHOB</name>
<protein>
    <submittedName>
        <fullName evidence="3">Uncharacterized protein</fullName>
    </submittedName>
</protein>
<proteinExistence type="predicted"/>
<comment type="caution">
    <text evidence="3">The sequence shown here is derived from an EMBL/GenBank/DDBJ whole genome shotgun (WGS) entry which is preliminary data.</text>
</comment>
<organism evidence="3 4">
    <name type="scientific">Paracoccus lichenicola</name>
    <dbReference type="NCBI Taxonomy" id="2665644"/>
    <lineage>
        <taxon>Bacteria</taxon>
        <taxon>Pseudomonadati</taxon>
        <taxon>Pseudomonadota</taxon>
        <taxon>Alphaproteobacteria</taxon>
        <taxon>Rhodobacterales</taxon>
        <taxon>Paracoccaceae</taxon>
        <taxon>Paracoccus</taxon>
    </lineage>
</organism>
<sequence>MVIVALALILAGSFTATIILWLRDAPFWQIVLGYAGGGWTGLLGGMAVRGLMGLLPARRRKPGQPTGMKRRHLADDDRGMMPPKNAMPPFGPR</sequence>
<keyword evidence="2" id="KW-1133">Transmembrane helix</keyword>
<keyword evidence="2" id="KW-0812">Transmembrane</keyword>
<dbReference type="Proteomes" id="UP000481417">
    <property type="component" value="Unassembled WGS sequence"/>
</dbReference>
<feature type="region of interest" description="Disordered" evidence="1">
    <location>
        <begin position="57"/>
        <end position="93"/>
    </location>
</feature>
<feature type="transmembrane region" description="Helical" evidence="2">
    <location>
        <begin position="31"/>
        <end position="52"/>
    </location>
</feature>
<keyword evidence="4" id="KW-1185">Reference proteome</keyword>
<feature type="compositionally biased region" description="Basic residues" evidence="1">
    <location>
        <begin position="57"/>
        <end position="72"/>
    </location>
</feature>
<accession>A0A6L6HU30</accession>